<evidence type="ECO:0000259" key="2">
    <source>
        <dbReference type="Pfam" id="PF02823"/>
    </source>
</evidence>
<gene>
    <name evidence="3" type="ORF">A2719_01140</name>
</gene>
<dbReference type="EMBL" id="MHNK01000011">
    <property type="protein sequence ID" value="OGZ43682.1"/>
    <property type="molecule type" value="Genomic_DNA"/>
</dbReference>
<dbReference type="GO" id="GO:0045259">
    <property type="term" value="C:proton-transporting ATP synthase complex"/>
    <property type="evidence" value="ECO:0007669"/>
    <property type="project" value="UniProtKB-KW"/>
</dbReference>
<protein>
    <recommendedName>
        <fullName evidence="2">ATP synthase F1 complex delta/epsilon subunit N-terminal domain-containing protein</fullName>
    </recommendedName>
</protein>
<keyword evidence="1" id="KW-0066">ATP synthesis</keyword>
<accession>A0A1G2G112</accession>
<dbReference type="Pfam" id="PF02823">
    <property type="entry name" value="ATP-synt_DE_N"/>
    <property type="match status" value="1"/>
</dbReference>
<dbReference type="InterPro" id="IPR036771">
    <property type="entry name" value="ATPsynth_dsu/esu_N"/>
</dbReference>
<dbReference type="InterPro" id="IPR020546">
    <property type="entry name" value="ATP_synth_F1_dsu/esu_N"/>
</dbReference>
<dbReference type="Gene3D" id="2.60.15.10">
    <property type="entry name" value="F0F1 ATP synthase delta/epsilon subunit, N-terminal"/>
    <property type="match status" value="1"/>
</dbReference>
<feature type="domain" description="ATP synthase F1 complex delta/epsilon subunit N-terminal" evidence="2">
    <location>
        <begin position="8"/>
        <end position="81"/>
    </location>
</feature>
<reference evidence="3 4" key="1">
    <citation type="journal article" date="2016" name="Nat. Commun.">
        <title>Thousands of microbial genomes shed light on interconnected biogeochemical processes in an aquifer system.</title>
        <authorList>
            <person name="Anantharaman K."/>
            <person name="Brown C.T."/>
            <person name="Hug L.A."/>
            <person name="Sharon I."/>
            <person name="Castelle C.J."/>
            <person name="Probst A.J."/>
            <person name="Thomas B.C."/>
            <person name="Singh A."/>
            <person name="Wilkins M.J."/>
            <person name="Karaoz U."/>
            <person name="Brodie E.L."/>
            <person name="Williams K.H."/>
            <person name="Hubbard S.S."/>
            <person name="Banfield J.F."/>
        </authorList>
    </citation>
    <scope>NUCLEOTIDE SEQUENCE [LARGE SCALE GENOMIC DNA]</scope>
</reference>
<dbReference type="GO" id="GO:0015986">
    <property type="term" value="P:proton motive force-driven ATP synthesis"/>
    <property type="evidence" value="ECO:0007669"/>
    <property type="project" value="InterPro"/>
</dbReference>
<dbReference type="Proteomes" id="UP000177480">
    <property type="component" value="Unassembled WGS sequence"/>
</dbReference>
<comment type="caution">
    <text evidence="3">The sequence shown here is derived from an EMBL/GenBank/DDBJ whole genome shotgun (WGS) entry which is preliminary data.</text>
</comment>
<evidence type="ECO:0000313" key="3">
    <source>
        <dbReference type="EMBL" id="OGZ43682.1"/>
    </source>
</evidence>
<proteinExistence type="predicted"/>
<dbReference type="AlphaFoldDB" id="A0A1G2G112"/>
<organism evidence="3 4">
    <name type="scientific">Candidatus Ryanbacteria bacterium RIFCSPHIGHO2_01_FULL_45_22</name>
    <dbReference type="NCBI Taxonomy" id="1802114"/>
    <lineage>
        <taxon>Bacteria</taxon>
        <taxon>Candidatus Ryaniibacteriota</taxon>
    </lineage>
</organism>
<name>A0A1G2G112_9BACT</name>
<dbReference type="STRING" id="1802114.A2719_01140"/>
<evidence type="ECO:0000256" key="1">
    <source>
        <dbReference type="ARBA" id="ARBA00023196"/>
    </source>
</evidence>
<dbReference type="SUPFAM" id="SSF51344">
    <property type="entry name" value="Epsilon subunit of F1F0-ATP synthase N-terminal domain"/>
    <property type="match status" value="1"/>
</dbReference>
<sequence length="89" mass="9991">MIHAGQTLTVIVRSRDAEYFNGKAVAVSSTNQKGPFDVLPKHTHFISLIQNSITIHKTDTSTQKIIFSNAILKVKDDMVEVYISMNKEK</sequence>
<keyword evidence="1" id="KW-0139">CF(1)</keyword>
<evidence type="ECO:0000313" key="4">
    <source>
        <dbReference type="Proteomes" id="UP000177480"/>
    </source>
</evidence>